<gene>
    <name evidence="9" type="ORF">K7432_010612</name>
</gene>
<sequence>MGFYIYLIAAAAAVGGLLFGYDVGVISGVLIVPSFKHRFNPEGNTFKEGFIVSSLVLGCFLGSLGASYLADRFGRRTSILIGAITFTVGGALQASAYQIGQLFAGRIVAGLAVGVLSMVVPLYQSEIAPKDIRGKLVSMRQLAITIGILVSFLVILAWQN</sequence>
<feature type="non-terminal residue" evidence="9">
    <location>
        <position position="160"/>
    </location>
</feature>
<dbReference type="Pfam" id="PF00083">
    <property type="entry name" value="Sugar_tr"/>
    <property type="match status" value="1"/>
</dbReference>
<dbReference type="InterPro" id="IPR005829">
    <property type="entry name" value="Sugar_transporter_CS"/>
</dbReference>
<dbReference type="PANTHER" id="PTHR48022:SF2">
    <property type="entry name" value="PLASTIDIC GLUCOSE TRANSPORTER 4"/>
    <property type="match status" value="1"/>
</dbReference>
<keyword evidence="5 7" id="KW-1133">Transmembrane helix</keyword>
<evidence type="ECO:0000256" key="3">
    <source>
        <dbReference type="ARBA" id="ARBA00022448"/>
    </source>
</evidence>
<evidence type="ECO:0000256" key="6">
    <source>
        <dbReference type="ARBA" id="ARBA00023136"/>
    </source>
</evidence>
<feature type="transmembrane region" description="Helical" evidence="7">
    <location>
        <begin position="142"/>
        <end position="159"/>
    </location>
</feature>
<proteinExistence type="inferred from homology"/>
<feature type="transmembrane region" description="Helical" evidence="7">
    <location>
        <begin position="103"/>
        <end position="122"/>
    </location>
</feature>
<keyword evidence="3" id="KW-0813">Transport</keyword>
<name>A0ABR2VVC7_9FUNG</name>
<dbReference type="InterPro" id="IPR003663">
    <property type="entry name" value="Sugar/inositol_transpt"/>
</dbReference>
<dbReference type="Gene3D" id="1.20.1250.20">
    <property type="entry name" value="MFS general substrate transporter like domains"/>
    <property type="match status" value="1"/>
</dbReference>
<evidence type="ECO:0000256" key="2">
    <source>
        <dbReference type="ARBA" id="ARBA00010992"/>
    </source>
</evidence>
<dbReference type="InterPro" id="IPR036259">
    <property type="entry name" value="MFS_trans_sf"/>
</dbReference>
<dbReference type="PRINTS" id="PR00171">
    <property type="entry name" value="SUGRTRNSPORT"/>
</dbReference>
<keyword evidence="6 7" id="KW-0472">Membrane</keyword>
<dbReference type="InterPro" id="IPR005828">
    <property type="entry name" value="MFS_sugar_transport-like"/>
</dbReference>
<comment type="similarity">
    <text evidence="2">Belongs to the major facilitator superfamily. Sugar transporter (TC 2.A.1.1) family.</text>
</comment>
<keyword evidence="10" id="KW-1185">Reference proteome</keyword>
<dbReference type="PROSITE" id="PS50850">
    <property type="entry name" value="MFS"/>
    <property type="match status" value="1"/>
</dbReference>
<evidence type="ECO:0000256" key="4">
    <source>
        <dbReference type="ARBA" id="ARBA00022692"/>
    </source>
</evidence>
<protein>
    <recommendedName>
        <fullName evidence="8">Major facilitator superfamily (MFS) profile domain-containing protein</fullName>
    </recommendedName>
</protein>
<evidence type="ECO:0000259" key="8">
    <source>
        <dbReference type="PROSITE" id="PS50850"/>
    </source>
</evidence>
<dbReference type="PROSITE" id="PS00217">
    <property type="entry name" value="SUGAR_TRANSPORT_2"/>
    <property type="match status" value="1"/>
</dbReference>
<evidence type="ECO:0000256" key="5">
    <source>
        <dbReference type="ARBA" id="ARBA00022989"/>
    </source>
</evidence>
<keyword evidence="4 7" id="KW-0812">Transmembrane</keyword>
<organism evidence="9 10">
    <name type="scientific">Basidiobolus ranarum</name>
    <dbReference type="NCBI Taxonomy" id="34480"/>
    <lineage>
        <taxon>Eukaryota</taxon>
        <taxon>Fungi</taxon>
        <taxon>Fungi incertae sedis</taxon>
        <taxon>Zoopagomycota</taxon>
        <taxon>Entomophthoromycotina</taxon>
        <taxon>Basidiobolomycetes</taxon>
        <taxon>Basidiobolales</taxon>
        <taxon>Basidiobolaceae</taxon>
        <taxon>Basidiobolus</taxon>
    </lineage>
</organism>
<feature type="transmembrane region" description="Helical" evidence="7">
    <location>
        <begin position="50"/>
        <end position="70"/>
    </location>
</feature>
<feature type="domain" description="Major facilitator superfamily (MFS) profile" evidence="8">
    <location>
        <begin position="8"/>
        <end position="160"/>
    </location>
</feature>
<dbReference type="InterPro" id="IPR050360">
    <property type="entry name" value="MFS_Sugar_Transporters"/>
</dbReference>
<dbReference type="Proteomes" id="UP001479436">
    <property type="component" value="Unassembled WGS sequence"/>
</dbReference>
<comment type="caution">
    <text evidence="9">The sequence shown here is derived from an EMBL/GenBank/DDBJ whole genome shotgun (WGS) entry which is preliminary data.</text>
</comment>
<evidence type="ECO:0000256" key="7">
    <source>
        <dbReference type="SAM" id="Phobius"/>
    </source>
</evidence>
<dbReference type="SUPFAM" id="SSF103473">
    <property type="entry name" value="MFS general substrate transporter"/>
    <property type="match status" value="1"/>
</dbReference>
<evidence type="ECO:0000256" key="1">
    <source>
        <dbReference type="ARBA" id="ARBA00004141"/>
    </source>
</evidence>
<comment type="subcellular location">
    <subcellularLocation>
        <location evidence="1">Membrane</location>
        <topology evidence="1">Multi-pass membrane protein</topology>
    </subcellularLocation>
</comment>
<dbReference type="PANTHER" id="PTHR48022">
    <property type="entry name" value="PLASTIDIC GLUCOSE TRANSPORTER 4"/>
    <property type="match status" value="1"/>
</dbReference>
<evidence type="ECO:0000313" key="10">
    <source>
        <dbReference type="Proteomes" id="UP001479436"/>
    </source>
</evidence>
<feature type="transmembrane region" description="Helical" evidence="7">
    <location>
        <begin position="77"/>
        <end position="97"/>
    </location>
</feature>
<dbReference type="InterPro" id="IPR020846">
    <property type="entry name" value="MFS_dom"/>
</dbReference>
<evidence type="ECO:0000313" key="9">
    <source>
        <dbReference type="EMBL" id="KAK9703683.1"/>
    </source>
</evidence>
<feature type="transmembrane region" description="Helical" evidence="7">
    <location>
        <begin position="7"/>
        <end position="30"/>
    </location>
</feature>
<dbReference type="PROSITE" id="PS00216">
    <property type="entry name" value="SUGAR_TRANSPORT_1"/>
    <property type="match status" value="1"/>
</dbReference>
<reference evidence="9 10" key="1">
    <citation type="submission" date="2023-04" db="EMBL/GenBank/DDBJ databases">
        <title>Genome of Basidiobolus ranarum AG-B5.</title>
        <authorList>
            <person name="Stajich J.E."/>
            <person name="Carter-House D."/>
            <person name="Gryganskyi A."/>
        </authorList>
    </citation>
    <scope>NUCLEOTIDE SEQUENCE [LARGE SCALE GENOMIC DNA]</scope>
    <source>
        <strain evidence="9 10">AG-B5</strain>
    </source>
</reference>
<dbReference type="EMBL" id="JASJQH010007618">
    <property type="protein sequence ID" value="KAK9703683.1"/>
    <property type="molecule type" value="Genomic_DNA"/>
</dbReference>
<accession>A0ABR2VVC7</accession>